<organism evidence="6">
    <name type="scientific">Gymnodinialimonas phycosphaerae</name>
    <dbReference type="NCBI Taxonomy" id="2841589"/>
    <lineage>
        <taxon>Bacteria</taxon>
        <taxon>Pseudomonadati</taxon>
        <taxon>Pseudomonadota</taxon>
        <taxon>Alphaproteobacteria</taxon>
        <taxon>Rhodobacterales</taxon>
        <taxon>Paracoccaceae</taxon>
        <taxon>Gymnodinialimonas</taxon>
    </lineage>
</organism>
<dbReference type="Pfam" id="PF00072">
    <property type="entry name" value="Response_reg"/>
    <property type="match status" value="1"/>
</dbReference>
<dbReference type="AlphaFoldDB" id="A0A975TTN8"/>
<dbReference type="GO" id="GO:0003677">
    <property type="term" value="F:DNA binding"/>
    <property type="evidence" value="ECO:0007669"/>
    <property type="project" value="UniProtKB-KW"/>
</dbReference>
<sequence length="238" mass="25482">MKWSGSLGRFPIRSGQLDPRSDAGLAEAFDDDLQTSILLADDHLLLAEAVAAALSSKPREFRTRISATLDEALAELGAGHSFDLVLLDVKMPGMLGLKSVERVIAAAEPAQVVLISGQVDRAFVQSAVEKGARGLIPKTLPLRSLASAIDLVLSGQIFLPATAYGEPWNSADASSAGLSDRELNIVRLLAIGSTNKEIANEFADTETTVKMQMRAICRKLNARNRAHVVLIAKENNLI</sequence>
<proteinExistence type="predicted"/>
<reference evidence="6 7" key="1">
    <citation type="submission" date="2021-07" db="EMBL/GenBank/DDBJ databases">
        <title>Karlodiniumbacter phycospheric gen. nov., sp. nov., a phycosphere bacterium isolated from karlodinium veneficum.</title>
        <authorList>
            <person name="Peng Y."/>
            <person name="Jiang L."/>
            <person name="Lee J."/>
        </authorList>
    </citation>
    <scope>NUCLEOTIDE SEQUENCE</scope>
    <source>
        <strain evidence="6 7">N5</strain>
    </source>
</reference>
<dbReference type="SMART" id="SM00421">
    <property type="entry name" value="HTH_LUXR"/>
    <property type="match status" value="1"/>
</dbReference>
<feature type="domain" description="HTH luxR-type" evidence="3">
    <location>
        <begin position="171"/>
        <end position="236"/>
    </location>
</feature>
<dbReference type="InterPro" id="IPR011006">
    <property type="entry name" value="CheY-like_superfamily"/>
</dbReference>
<gene>
    <name evidence="5" type="ORF">KUL25_14065</name>
    <name evidence="6" type="ORF">KUL25_14070</name>
</gene>
<keyword evidence="2" id="KW-0597">Phosphoprotein</keyword>
<accession>A0A975TTN8</accession>
<dbReference type="InterPro" id="IPR051015">
    <property type="entry name" value="EvgA-like"/>
</dbReference>
<dbReference type="Pfam" id="PF00196">
    <property type="entry name" value="GerE"/>
    <property type="match status" value="1"/>
</dbReference>
<dbReference type="Gene3D" id="3.40.50.2300">
    <property type="match status" value="1"/>
</dbReference>
<dbReference type="Gene3D" id="1.10.10.10">
    <property type="entry name" value="Winged helix-like DNA-binding domain superfamily/Winged helix DNA-binding domain"/>
    <property type="match status" value="1"/>
</dbReference>
<dbReference type="PANTHER" id="PTHR45566">
    <property type="entry name" value="HTH-TYPE TRANSCRIPTIONAL REGULATOR YHJB-RELATED"/>
    <property type="match status" value="1"/>
</dbReference>
<dbReference type="EMBL" id="JAIMBW010000001">
    <property type="protein sequence ID" value="MBY4893889.1"/>
    <property type="molecule type" value="Genomic_DNA"/>
</dbReference>
<evidence type="ECO:0000256" key="2">
    <source>
        <dbReference type="PROSITE-ProRule" id="PRU00169"/>
    </source>
</evidence>
<name>A0A975TTN8_9RHOB</name>
<dbReference type="GO" id="GO:0006355">
    <property type="term" value="P:regulation of DNA-templated transcription"/>
    <property type="evidence" value="ECO:0007669"/>
    <property type="project" value="InterPro"/>
</dbReference>
<evidence type="ECO:0000313" key="7">
    <source>
        <dbReference type="Proteomes" id="UP000693972"/>
    </source>
</evidence>
<evidence type="ECO:0000259" key="4">
    <source>
        <dbReference type="PROSITE" id="PS50110"/>
    </source>
</evidence>
<feature type="modified residue" description="4-aspartylphosphate" evidence="2">
    <location>
        <position position="88"/>
    </location>
</feature>
<dbReference type="SUPFAM" id="SSF46894">
    <property type="entry name" value="C-terminal effector domain of the bipartite response regulators"/>
    <property type="match status" value="1"/>
</dbReference>
<dbReference type="InterPro" id="IPR000792">
    <property type="entry name" value="Tscrpt_reg_LuxR_C"/>
</dbReference>
<feature type="domain" description="Response regulatory" evidence="4">
    <location>
        <begin position="36"/>
        <end position="153"/>
    </location>
</feature>
<dbReference type="GO" id="GO:0000160">
    <property type="term" value="P:phosphorelay signal transduction system"/>
    <property type="evidence" value="ECO:0007669"/>
    <property type="project" value="InterPro"/>
</dbReference>
<dbReference type="PRINTS" id="PR00038">
    <property type="entry name" value="HTHLUXR"/>
</dbReference>
<evidence type="ECO:0000259" key="3">
    <source>
        <dbReference type="PROSITE" id="PS50043"/>
    </source>
</evidence>
<dbReference type="PANTHER" id="PTHR45566:SF1">
    <property type="entry name" value="HTH-TYPE TRANSCRIPTIONAL REGULATOR YHJB-RELATED"/>
    <property type="match status" value="1"/>
</dbReference>
<evidence type="ECO:0000256" key="1">
    <source>
        <dbReference type="ARBA" id="ARBA00023125"/>
    </source>
</evidence>
<dbReference type="Proteomes" id="UP000693972">
    <property type="component" value="Unassembled WGS sequence"/>
</dbReference>
<dbReference type="SUPFAM" id="SSF52172">
    <property type="entry name" value="CheY-like"/>
    <property type="match status" value="1"/>
</dbReference>
<keyword evidence="1" id="KW-0238">DNA-binding</keyword>
<protein>
    <submittedName>
        <fullName evidence="6">Response regulator transcription factor</fullName>
    </submittedName>
</protein>
<keyword evidence="7" id="KW-1185">Reference proteome</keyword>
<dbReference type="InterPro" id="IPR016032">
    <property type="entry name" value="Sig_transdc_resp-reg_C-effctor"/>
</dbReference>
<dbReference type="InterPro" id="IPR001789">
    <property type="entry name" value="Sig_transdc_resp-reg_receiver"/>
</dbReference>
<evidence type="ECO:0000313" key="5">
    <source>
        <dbReference type="EMBL" id="MBY4893889.1"/>
    </source>
</evidence>
<dbReference type="InterPro" id="IPR036388">
    <property type="entry name" value="WH-like_DNA-bd_sf"/>
</dbReference>
<evidence type="ECO:0000313" key="6">
    <source>
        <dbReference type="EMBL" id="QXL86584.1"/>
    </source>
</evidence>
<dbReference type="RefSeq" id="WP_257893528.1">
    <property type="nucleotide sequence ID" value="NZ_JAIMBW010000001.1"/>
</dbReference>
<dbReference type="PROSITE" id="PS50110">
    <property type="entry name" value="RESPONSE_REGULATORY"/>
    <property type="match status" value="1"/>
</dbReference>
<dbReference type="PROSITE" id="PS50043">
    <property type="entry name" value="HTH_LUXR_2"/>
    <property type="match status" value="1"/>
</dbReference>
<dbReference type="CDD" id="cd06170">
    <property type="entry name" value="LuxR_C_like"/>
    <property type="match status" value="1"/>
</dbReference>
<dbReference type="EMBL" id="CP078073">
    <property type="protein sequence ID" value="QXL86584.1"/>
    <property type="molecule type" value="Genomic_DNA"/>
</dbReference>
<dbReference type="SMART" id="SM00448">
    <property type="entry name" value="REC"/>
    <property type="match status" value="1"/>
</dbReference>